<feature type="region of interest" description="Disordered" evidence="1">
    <location>
        <begin position="249"/>
        <end position="283"/>
    </location>
</feature>
<dbReference type="EMBL" id="VIKS01000019">
    <property type="protein sequence ID" value="TQV80011.1"/>
    <property type="molecule type" value="Genomic_DNA"/>
</dbReference>
<dbReference type="AlphaFoldDB" id="A0A545TS90"/>
<evidence type="ECO:0000256" key="1">
    <source>
        <dbReference type="SAM" id="MobiDB-lite"/>
    </source>
</evidence>
<reference evidence="2 3" key="1">
    <citation type="submission" date="2019-07" db="EMBL/GenBank/DDBJ databases">
        <title>Draft genome for Aliikangiella sp. M105.</title>
        <authorList>
            <person name="Wang G."/>
        </authorList>
    </citation>
    <scope>NUCLEOTIDE SEQUENCE [LARGE SCALE GENOMIC DNA]</scope>
    <source>
        <strain evidence="2 3">M105</strain>
    </source>
</reference>
<keyword evidence="3" id="KW-1185">Reference proteome</keyword>
<dbReference type="RefSeq" id="WP_142935498.1">
    <property type="nucleotide sequence ID" value="NZ_ML660175.1"/>
</dbReference>
<dbReference type="Proteomes" id="UP000315439">
    <property type="component" value="Unassembled WGS sequence"/>
</dbReference>
<protein>
    <submittedName>
        <fullName evidence="2">Uncharacterized protein</fullName>
    </submittedName>
</protein>
<proteinExistence type="predicted"/>
<organism evidence="2 3">
    <name type="scientific">Aliikangiella coralliicola</name>
    <dbReference type="NCBI Taxonomy" id="2592383"/>
    <lineage>
        <taxon>Bacteria</taxon>
        <taxon>Pseudomonadati</taxon>
        <taxon>Pseudomonadota</taxon>
        <taxon>Gammaproteobacteria</taxon>
        <taxon>Oceanospirillales</taxon>
        <taxon>Pleioneaceae</taxon>
        <taxon>Aliikangiella</taxon>
    </lineage>
</organism>
<gene>
    <name evidence="2" type="ORF">FLL46_26755</name>
</gene>
<evidence type="ECO:0000313" key="3">
    <source>
        <dbReference type="Proteomes" id="UP000315439"/>
    </source>
</evidence>
<evidence type="ECO:0000313" key="2">
    <source>
        <dbReference type="EMBL" id="TQV80011.1"/>
    </source>
</evidence>
<dbReference type="OrthoDB" id="6193385at2"/>
<feature type="compositionally biased region" description="Basic and acidic residues" evidence="1">
    <location>
        <begin position="258"/>
        <end position="275"/>
    </location>
</feature>
<comment type="caution">
    <text evidence="2">The sequence shown here is derived from an EMBL/GenBank/DDBJ whole genome shotgun (WGS) entry which is preliminary data.</text>
</comment>
<sequence length="315" mass="35995">MNTPKLPHNSSKTLQTITDKRLALEKLINIACSVQNQHKALSEVALAAKPSQEFPKKTVAYFKAIEKHMAEIDSAGLLQKLEVVEGAISQSIKKLIRLAKINVSQLRNDEISHIDIDTFKHFIDDFKRRTQTSLALRFILKKRGMAIAPFKLPLSQESIAEQIDTLKEKERGCVKQIRSEIQSIIEDTQNLLLSDQLPSEIRLELENVQTAMAVNIKHLDNGGSVDEIPNVYEVITLESEPAYGEELAPQEMVDEPEPDNKKTERQAEIKPETQPHQKAPRPQPKSFWWLLKTWLTSPWSTSWQSIKEKYRDDDQ</sequence>
<name>A0A545TS90_9GAMM</name>
<accession>A0A545TS90</accession>